<evidence type="ECO:0008006" key="4">
    <source>
        <dbReference type="Google" id="ProtNLM"/>
    </source>
</evidence>
<feature type="chain" id="PRO_5047198560" description="Secreted protein" evidence="1">
    <location>
        <begin position="27"/>
        <end position="221"/>
    </location>
</feature>
<proteinExistence type="predicted"/>
<evidence type="ECO:0000256" key="1">
    <source>
        <dbReference type="SAM" id="SignalP"/>
    </source>
</evidence>
<dbReference type="EMBL" id="BAAATR010000003">
    <property type="protein sequence ID" value="GAA2231356.1"/>
    <property type="molecule type" value="Genomic_DNA"/>
</dbReference>
<feature type="signal peptide" evidence="1">
    <location>
        <begin position="1"/>
        <end position="26"/>
    </location>
</feature>
<dbReference type="RefSeq" id="WP_344634913.1">
    <property type="nucleotide sequence ID" value="NZ_BAAATR010000003.1"/>
</dbReference>
<protein>
    <recommendedName>
        <fullName evidence="4">Secreted protein</fullName>
    </recommendedName>
</protein>
<accession>A0ABN3DHQ7</accession>
<evidence type="ECO:0000313" key="2">
    <source>
        <dbReference type="EMBL" id="GAA2231356.1"/>
    </source>
</evidence>
<name>A0ABN3DHQ7_9ACTN</name>
<keyword evidence="1" id="KW-0732">Signal</keyword>
<sequence>MKLSKRAGALLLAAGAGVLTAQGAAAAETMTPNQVSALEGQLSTQEVPFEIPLGAATDRLPLLPEGGKVSGGIPSSLVMPPVPEERPQGHVLPEEVVPSLTVGRVGPALNADLPLPTADQSAKLGDLAADVPAIPIKTAGPALGLDQPVTYGEGTSDELTSGQMEFGEIKPQLITKPVQAIPGAKASLGGQDDRLSVTDAARNLTVTGTATVAEALNQADL</sequence>
<comment type="caution">
    <text evidence="2">The sequence shown here is derived from an EMBL/GenBank/DDBJ whole genome shotgun (WGS) entry which is preliminary data.</text>
</comment>
<organism evidence="2 3">
    <name type="scientific">Kitasatospora cystarginea</name>
    <dbReference type="NCBI Taxonomy" id="58350"/>
    <lineage>
        <taxon>Bacteria</taxon>
        <taxon>Bacillati</taxon>
        <taxon>Actinomycetota</taxon>
        <taxon>Actinomycetes</taxon>
        <taxon>Kitasatosporales</taxon>
        <taxon>Streptomycetaceae</taxon>
        <taxon>Kitasatospora</taxon>
    </lineage>
</organism>
<gene>
    <name evidence="2" type="ORF">GCM10010430_09510</name>
</gene>
<reference evidence="2 3" key="1">
    <citation type="journal article" date="2019" name="Int. J. Syst. Evol. Microbiol.">
        <title>The Global Catalogue of Microorganisms (GCM) 10K type strain sequencing project: providing services to taxonomists for standard genome sequencing and annotation.</title>
        <authorList>
            <consortium name="The Broad Institute Genomics Platform"/>
            <consortium name="The Broad Institute Genome Sequencing Center for Infectious Disease"/>
            <person name="Wu L."/>
            <person name="Ma J."/>
        </authorList>
    </citation>
    <scope>NUCLEOTIDE SEQUENCE [LARGE SCALE GENOMIC DNA]</scope>
    <source>
        <strain evidence="2 3">JCM 7356</strain>
    </source>
</reference>
<keyword evidence="3" id="KW-1185">Reference proteome</keyword>
<dbReference type="Proteomes" id="UP001500305">
    <property type="component" value="Unassembled WGS sequence"/>
</dbReference>
<evidence type="ECO:0000313" key="3">
    <source>
        <dbReference type="Proteomes" id="UP001500305"/>
    </source>
</evidence>